<name>B9L2Q3_THERP</name>
<accession>B9L2Q3</accession>
<protein>
    <submittedName>
        <fullName evidence="1">Uncharacterized protein</fullName>
    </submittedName>
</protein>
<dbReference type="AlphaFoldDB" id="B9L2Q3"/>
<gene>
    <name evidence="1" type="ordered locus">trd_1457</name>
</gene>
<dbReference type="Proteomes" id="UP000000447">
    <property type="component" value="Chromosome"/>
</dbReference>
<evidence type="ECO:0000313" key="2">
    <source>
        <dbReference type="Proteomes" id="UP000000447"/>
    </source>
</evidence>
<organism evidence="1 2">
    <name type="scientific">Thermomicrobium roseum (strain ATCC 27502 / DSM 5159 / P-2)</name>
    <dbReference type="NCBI Taxonomy" id="309801"/>
    <lineage>
        <taxon>Bacteria</taxon>
        <taxon>Pseudomonadati</taxon>
        <taxon>Thermomicrobiota</taxon>
        <taxon>Thermomicrobia</taxon>
        <taxon>Thermomicrobiales</taxon>
        <taxon>Thermomicrobiaceae</taxon>
        <taxon>Thermomicrobium</taxon>
    </lineage>
</organism>
<dbReference type="EMBL" id="CP001275">
    <property type="protein sequence ID" value="ACM04648.1"/>
    <property type="molecule type" value="Genomic_DNA"/>
</dbReference>
<dbReference type="HOGENOM" id="CLU_3190103_0_0_0"/>
<reference evidence="1 2" key="1">
    <citation type="journal article" date="2009" name="PLoS ONE">
        <title>Complete genome sequence of the aerobic CO-oxidizing thermophile Thermomicrobium roseum.</title>
        <authorList>
            <person name="Wu D."/>
            <person name="Raymond J."/>
            <person name="Wu M."/>
            <person name="Chatterji S."/>
            <person name="Ren Q."/>
            <person name="Graham J.E."/>
            <person name="Bryant D.A."/>
            <person name="Robb F."/>
            <person name="Colman A."/>
            <person name="Tallon L.J."/>
            <person name="Badger J.H."/>
            <person name="Madupu R."/>
            <person name="Ward N.L."/>
            <person name="Eisen J.A."/>
        </authorList>
    </citation>
    <scope>NUCLEOTIDE SEQUENCE [LARGE SCALE GENOMIC DNA]</scope>
    <source>
        <strain evidence="2">ATCC 27502 / DSM 5159 / P-2</strain>
    </source>
</reference>
<dbReference type="KEGG" id="tro:trd_1457"/>
<keyword evidence="2" id="KW-1185">Reference proteome</keyword>
<evidence type="ECO:0000313" key="1">
    <source>
        <dbReference type="EMBL" id="ACM04648.1"/>
    </source>
</evidence>
<sequence>MRERPAPHEPFGVRCVSAILAESVAGSPTLVDVSRAGERLSWGLLS</sequence>
<dbReference type="STRING" id="309801.trd_1457"/>
<proteinExistence type="predicted"/>